<accession>A0A7X0PF79</accession>
<evidence type="ECO:0000313" key="1">
    <source>
        <dbReference type="EMBL" id="MBB6560783.1"/>
    </source>
</evidence>
<dbReference type="EMBL" id="JACHLK010000006">
    <property type="protein sequence ID" value="MBB6560783.1"/>
    <property type="molecule type" value="Genomic_DNA"/>
</dbReference>
<name>A0A7X0PF79_9BURK</name>
<dbReference type="Proteomes" id="UP000575083">
    <property type="component" value="Unassembled WGS sequence"/>
</dbReference>
<comment type="caution">
    <text evidence="1">The sequence shown here is derived from an EMBL/GenBank/DDBJ whole genome shotgun (WGS) entry which is preliminary data.</text>
</comment>
<sequence>MPSPGTCVVLQCFNGTTEGPQDRAPSDDYWRLIGSTGVVLEPANAQGRVLVRFDEDVAALGLAGHNPVPNSLLIAASDLAAIT</sequence>
<reference evidence="1 2" key="1">
    <citation type="submission" date="2020-08" db="EMBL/GenBank/DDBJ databases">
        <title>Functional genomics of gut bacteria from endangered species of beetles.</title>
        <authorList>
            <person name="Carlos-Shanley C."/>
        </authorList>
    </citation>
    <scope>NUCLEOTIDE SEQUENCE [LARGE SCALE GENOMIC DNA]</scope>
    <source>
        <strain evidence="1 2">S00198</strain>
    </source>
</reference>
<proteinExistence type="predicted"/>
<dbReference type="AlphaFoldDB" id="A0A7X0PF79"/>
<evidence type="ECO:0000313" key="2">
    <source>
        <dbReference type="Proteomes" id="UP000575083"/>
    </source>
</evidence>
<dbReference type="RefSeq" id="WP_184859142.1">
    <property type="nucleotide sequence ID" value="NZ_JACHLK010000006.1"/>
</dbReference>
<gene>
    <name evidence="1" type="ORF">HNP48_003459</name>
</gene>
<keyword evidence="2" id="KW-1185">Reference proteome</keyword>
<protein>
    <submittedName>
        <fullName evidence="1">Uncharacterized protein</fullName>
    </submittedName>
</protein>
<organism evidence="1 2">
    <name type="scientific">Acidovorax soli</name>
    <dbReference type="NCBI Taxonomy" id="592050"/>
    <lineage>
        <taxon>Bacteria</taxon>
        <taxon>Pseudomonadati</taxon>
        <taxon>Pseudomonadota</taxon>
        <taxon>Betaproteobacteria</taxon>
        <taxon>Burkholderiales</taxon>
        <taxon>Comamonadaceae</taxon>
        <taxon>Acidovorax</taxon>
    </lineage>
</organism>